<keyword evidence="1" id="KW-0472">Membrane</keyword>
<dbReference type="OrthoDB" id="9831500at2"/>
<keyword evidence="1" id="KW-0812">Transmembrane</keyword>
<name>E8ZHP6_MYCHL</name>
<organism evidence="2 3">
    <name type="scientific">Mycoplasma haemofelis (strain Langford 1)</name>
    <name type="common">Haemobartonella felis</name>
    <dbReference type="NCBI Taxonomy" id="941640"/>
    <lineage>
        <taxon>Bacteria</taxon>
        <taxon>Bacillati</taxon>
        <taxon>Mycoplasmatota</taxon>
        <taxon>Mollicutes</taxon>
        <taxon>Mycoplasmataceae</taxon>
        <taxon>Mycoplasma</taxon>
    </lineage>
</organism>
<accession>E8ZHP6</accession>
<feature type="transmembrane region" description="Helical" evidence="1">
    <location>
        <begin position="45"/>
        <end position="61"/>
    </location>
</feature>
<evidence type="ECO:0000313" key="3">
    <source>
        <dbReference type="Proteomes" id="UP000008637"/>
    </source>
</evidence>
<dbReference type="AlphaFoldDB" id="E8ZHP6"/>
<evidence type="ECO:0000256" key="1">
    <source>
        <dbReference type="SAM" id="Phobius"/>
    </source>
</evidence>
<proteinExistence type="predicted"/>
<dbReference type="EMBL" id="FR773153">
    <property type="protein sequence ID" value="CBY92667.1"/>
    <property type="molecule type" value="Genomic_DNA"/>
</dbReference>
<reference evidence="2 3" key="1">
    <citation type="journal article" date="2011" name="J. Bacteriol.">
        <title>Complete genome sequence of Mycoplasma haemofelis, a hemotropic mycoplasma.</title>
        <authorList>
            <person name="Barker E.N."/>
            <person name="Helps C.R."/>
            <person name="Peters I.R."/>
            <person name="Darby A.C."/>
            <person name="Radford A.D."/>
            <person name="Tasker S."/>
        </authorList>
    </citation>
    <scope>NUCLEOTIDE SEQUENCE [LARGE SCALE GENOMIC DNA]</scope>
    <source>
        <strain evidence="2 3">Langford 1</strain>
    </source>
</reference>
<gene>
    <name evidence="2" type="ordered locus">HF1_06590</name>
</gene>
<keyword evidence="1" id="KW-1133">Transmembrane helix</keyword>
<dbReference type="KEGG" id="mha:HF1_06590"/>
<dbReference type="HOGENOM" id="CLU_1957147_0_0_14"/>
<evidence type="ECO:0000313" key="2">
    <source>
        <dbReference type="EMBL" id="CBY92667.1"/>
    </source>
</evidence>
<sequence>MLKRTPQRLFERGEFLLKLWLLITAGCFVFLLLLKVDAKSVKRCLPMFLTIWCVFAFYSFAKCWDCLKDLINKSLSQPPSELRKLLVLNRNILICVSFIDIFPLLPIVTVIPKLFFWRIHKRIAVVSS</sequence>
<feature type="transmembrane region" description="Helical" evidence="1">
    <location>
        <begin position="15"/>
        <end position="33"/>
    </location>
</feature>
<keyword evidence="3" id="KW-1185">Reference proteome</keyword>
<dbReference type="Proteomes" id="UP000008637">
    <property type="component" value="Chromosome"/>
</dbReference>
<feature type="transmembrane region" description="Helical" evidence="1">
    <location>
        <begin position="91"/>
        <end position="112"/>
    </location>
</feature>
<protein>
    <submittedName>
        <fullName evidence="2">Uncharacterized protein</fullName>
    </submittedName>
</protein>